<dbReference type="NCBIfam" id="NF037959">
    <property type="entry name" value="MFS_SpdSyn"/>
    <property type="match status" value="1"/>
</dbReference>
<dbReference type="PANTHER" id="PTHR43317">
    <property type="entry name" value="THERMOSPERMINE SYNTHASE ACAULIS5"/>
    <property type="match status" value="1"/>
</dbReference>
<proteinExistence type="inferred from homology"/>
<feature type="active site" description="Proton acceptor" evidence="4">
    <location>
        <position position="364"/>
    </location>
</feature>
<evidence type="ECO:0000259" key="6">
    <source>
        <dbReference type="PROSITE" id="PS51006"/>
    </source>
</evidence>
<feature type="transmembrane region" description="Helical" evidence="5">
    <location>
        <begin position="40"/>
        <end position="62"/>
    </location>
</feature>
<dbReference type="PANTHER" id="PTHR43317:SF1">
    <property type="entry name" value="THERMOSPERMINE SYNTHASE ACAULIS5"/>
    <property type="match status" value="1"/>
</dbReference>
<accession>A0A0P7WRB7</accession>
<dbReference type="Proteomes" id="UP000050413">
    <property type="component" value="Unassembled WGS sequence"/>
</dbReference>
<comment type="caution">
    <text evidence="8">The sequence shown here is derived from an EMBL/GenBank/DDBJ whole genome shotgun (WGS) entry which is preliminary data.</text>
</comment>
<dbReference type="Gene3D" id="3.40.50.150">
    <property type="entry name" value="Vaccinia Virus protein VP39"/>
    <property type="match status" value="1"/>
</dbReference>
<evidence type="ECO:0000313" key="8">
    <source>
        <dbReference type="EMBL" id="KPP93271.1"/>
    </source>
</evidence>
<gene>
    <name evidence="7" type="ORF">Ga0058931_2702</name>
    <name evidence="8" type="ORF">HLUCCA05_14060</name>
</gene>
<dbReference type="Pfam" id="PF01564">
    <property type="entry name" value="Spermine_synth"/>
    <property type="match status" value="1"/>
</dbReference>
<dbReference type="CDD" id="cd02440">
    <property type="entry name" value="AdoMet_MTases"/>
    <property type="match status" value="1"/>
</dbReference>
<dbReference type="EMBL" id="FBYC01000004">
    <property type="protein sequence ID" value="CUX82984.1"/>
    <property type="molecule type" value="Genomic_DNA"/>
</dbReference>
<dbReference type="RefSeq" id="WP_072246780.1">
    <property type="nucleotide sequence ID" value="NZ_FBYC01000004.1"/>
</dbReference>
<feature type="transmembrane region" description="Helical" evidence="5">
    <location>
        <begin position="74"/>
        <end position="94"/>
    </location>
</feature>
<dbReference type="STRING" id="1666912.Ga0058931_2702"/>
<feature type="transmembrane region" description="Helical" evidence="5">
    <location>
        <begin position="176"/>
        <end position="196"/>
    </location>
</feature>
<dbReference type="InterPro" id="IPR029063">
    <property type="entry name" value="SAM-dependent_MTases_sf"/>
</dbReference>
<reference evidence="7 10" key="2">
    <citation type="submission" date="2016-01" db="EMBL/GenBank/DDBJ databases">
        <authorList>
            <person name="Varghese N."/>
        </authorList>
    </citation>
    <scope>NUCLEOTIDE SEQUENCE [LARGE SCALE GENOMIC DNA]</scope>
    <source>
        <strain evidence="7 10">HL-91</strain>
    </source>
</reference>
<feature type="domain" description="PABS" evidence="6">
    <location>
        <begin position="296"/>
        <end position="446"/>
    </location>
</feature>
<sequence>MHRLWVLIAVQATVAAASLVVEIVAGRMLAPYVGMSLYTWTSIIAVVLAGFSAGHWVGGRLAELPPDQALRANGWALLAAALTTGGALFLLRGMAGPVITTVDHPVAVIVVLTTLVFFLPSFFAGIPAPILSHVAVLRHPDRAGRALGAMFAAGAWGAILGTLAAGFVFISWLGSTGTLVVVTVVYAALALHSFWAAQGLGRWLVQGGVAALVPLVLAGATLSRPDPCTVESNYFCIRVVEQSPIGPERVMVLDHLVHGISSGDDPRAMLTVHAMMLDGLSRLRMEGRAAWSAFLIGGGNYALPRAWAAHDEPVDATVAEMDPEVTRSAAEHFWFDPATATVIHSDARRVLTLSDTTYDIVIGDAFTDIAVPEHLITQEFFALVKDRLNPGGAYIMNVIDHMDRLEALASVVATAQAEFEVVEIWADPLHDPSEDRRVFIMVAGDAPTPVSQFTHMHPEARQVVRVDAASIRDLAARDSTVVMTDDYVPIARLMGARS</sequence>
<dbReference type="InterPro" id="IPR030374">
    <property type="entry name" value="PABS"/>
</dbReference>
<dbReference type="OrthoDB" id="8221452at2"/>
<feature type="transmembrane region" description="Helical" evidence="5">
    <location>
        <begin position="106"/>
        <end position="126"/>
    </location>
</feature>
<dbReference type="Proteomes" id="UP000182045">
    <property type="component" value="Unassembled WGS sequence"/>
</dbReference>
<comment type="similarity">
    <text evidence="1">Belongs to the spermidine/spermine synthase family.</text>
</comment>
<reference evidence="8 9" key="1">
    <citation type="submission" date="2015-09" db="EMBL/GenBank/DDBJ databases">
        <title>Identification and resolution of microdiversity through metagenomic sequencing of parallel consortia.</title>
        <authorList>
            <person name="Nelson W.C."/>
            <person name="Romine M.F."/>
            <person name="Lindemann S.R."/>
        </authorList>
    </citation>
    <scope>NUCLEOTIDE SEQUENCE [LARGE SCALE GENOMIC DNA]</scope>
    <source>
        <strain evidence="8">HL-91</strain>
    </source>
</reference>
<keyword evidence="5" id="KW-0472">Membrane</keyword>
<evidence type="ECO:0000256" key="5">
    <source>
        <dbReference type="SAM" id="Phobius"/>
    </source>
</evidence>
<dbReference type="SUPFAM" id="SSF53335">
    <property type="entry name" value="S-adenosyl-L-methionine-dependent methyltransferases"/>
    <property type="match status" value="1"/>
</dbReference>
<dbReference type="GO" id="GO:0010487">
    <property type="term" value="F:thermospermine synthase activity"/>
    <property type="evidence" value="ECO:0007669"/>
    <property type="project" value="TreeGrafter"/>
</dbReference>
<keyword evidence="2 4" id="KW-0808">Transferase</keyword>
<dbReference type="PROSITE" id="PS51006">
    <property type="entry name" value="PABS_2"/>
    <property type="match status" value="1"/>
</dbReference>
<feature type="transmembrane region" description="Helical" evidence="5">
    <location>
        <begin position="147"/>
        <end position="170"/>
    </location>
</feature>
<evidence type="ECO:0000256" key="4">
    <source>
        <dbReference type="PROSITE-ProRule" id="PRU00354"/>
    </source>
</evidence>
<keyword evidence="3 4" id="KW-0620">Polyamine biosynthesis</keyword>
<evidence type="ECO:0000313" key="9">
    <source>
        <dbReference type="Proteomes" id="UP000050413"/>
    </source>
</evidence>
<evidence type="ECO:0000313" key="7">
    <source>
        <dbReference type="EMBL" id="CUX82984.1"/>
    </source>
</evidence>
<protein>
    <submittedName>
        <fullName evidence="8">Spermidine synthase</fullName>
    </submittedName>
</protein>
<organism evidence="8 9">
    <name type="scientific">Roseibaca calidilacus</name>
    <dbReference type="NCBI Taxonomy" id="1666912"/>
    <lineage>
        <taxon>Bacteria</taxon>
        <taxon>Pseudomonadati</taxon>
        <taxon>Pseudomonadota</taxon>
        <taxon>Alphaproteobacteria</taxon>
        <taxon>Rhodobacterales</taxon>
        <taxon>Paracoccaceae</taxon>
        <taxon>Roseinatronobacter</taxon>
    </lineage>
</organism>
<dbReference type="AlphaFoldDB" id="A0A0P7WRB7"/>
<evidence type="ECO:0000256" key="2">
    <source>
        <dbReference type="ARBA" id="ARBA00022679"/>
    </source>
</evidence>
<keyword evidence="5" id="KW-1133">Transmembrane helix</keyword>
<dbReference type="PATRIC" id="fig|1666912.4.peg.675"/>
<feature type="transmembrane region" description="Helical" evidence="5">
    <location>
        <begin position="203"/>
        <end position="222"/>
    </location>
</feature>
<dbReference type="EMBL" id="LJSG01000009">
    <property type="protein sequence ID" value="KPP93271.1"/>
    <property type="molecule type" value="Genomic_DNA"/>
</dbReference>
<evidence type="ECO:0000256" key="1">
    <source>
        <dbReference type="ARBA" id="ARBA00007867"/>
    </source>
</evidence>
<dbReference type="GO" id="GO:0006596">
    <property type="term" value="P:polyamine biosynthetic process"/>
    <property type="evidence" value="ECO:0007669"/>
    <property type="project" value="UniProtKB-UniRule"/>
</dbReference>
<keyword evidence="10" id="KW-1185">Reference proteome</keyword>
<evidence type="ECO:0000313" key="10">
    <source>
        <dbReference type="Proteomes" id="UP000182045"/>
    </source>
</evidence>
<name>A0A0P7WRB7_9RHOB</name>
<keyword evidence="5" id="KW-0812">Transmembrane</keyword>
<evidence type="ECO:0000256" key="3">
    <source>
        <dbReference type="ARBA" id="ARBA00023115"/>
    </source>
</evidence>